<dbReference type="AlphaFoldDB" id="A0A1H2HS22"/>
<accession>A0A1H2HS22</accession>
<dbReference type="RefSeq" id="WP_090197677.1">
    <property type="nucleotide sequence ID" value="NZ_LT629785.1"/>
</dbReference>
<evidence type="ECO:0008006" key="4">
    <source>
        <dbReference type="Google" id="ProtNLM"/>
    </source>
</evidence>
<reference evidence="3" key="1">
    <citation type="submission" date="2016-10" db="EMBL/GenBank/DDBJ databases">
        <authorList>
            <person name="Varghese N."/>
            <person name="Submissions S."/>
        </authorList>
    </citation>
    <scope>NUCLEOTIDE SEQUENCE [LARGE SCALE GENOMIC DNA]</scope>
    <source>
        <strain evidence="3">DSM 17875</strain>
    </source>
</reference>
<dbReference type="NCBIfam" id="TIGR02448">
    <property type="entry name" value="conserverd hypothetical protein"/>
    <property type="match status" value="1"/>
</dbReference>
<dbReference type="InterPro" id="IPR012661">
    <property type="entry name" value="CHP02448"/>
</dbReference>
<evidence type="ECO:0000313" key="2">
    <source>
        <dbReference type="EMBL" id="SDU34700.1"/>
    </source>
</evidence>
<name>A0A1H2HS22_9PSED</name>
<dbReference type="EMBL" id="LT629785">
    <property type="protein sequence ID" value="SDU34700.1"/>
    <property type="molecule type" value="Genomic_DNA"/>
</dbReference>
<organism evidence="2 3">
    <name type="scientific">Pseudomonas pohangensis</name>
    <dbReference type="NCBI Taxonomy" id="364197"/>
    <lineage>
        <taxon>Bacteria</taxon>
        <taxon>Pseudomonadati</taxon>
        <taxon>Pseudomonadota</taxon>
        <taxon>Gammaproteobacteria</taxon>
        <taxon>Pseudomonadales</taxon>
        <taxon>Pseudomonadaceae</taxon>
        <taxon>Pseudomonas</taxon>
    </lineage>
</organism>
<sequence length="104" mass="11205">MRPVLSLFLLLLACSNVHAQTLEGTSNMLLRATDRSLNFTSDTTTSIRDSKLVLAARDDAASFIASDGAIRTAQFEAALRNLREELPATREASDAALAQAILAR</sequence>
<evidence type="ECO:0000313" key="3">
    <source>
        <dbReference type="Proteomes" id="UP000243232"/>
    </source>
</evidence>
<dbReference type="Pfam" id="PF09498">
    <property type="entry name" value="DUF2388"/>
    <property type="match status" value="1"/>
</dbReference>
<dbReference type="Proteomes" id="UP000243232">
    <property type="component" value="Chromosome I"/>
</dbReference>
<gene>
    <name evidence="2" type="ORF">SAMN05216296_3225</name>
</gene>
<feature type="chain" id="PRO_5009276031" description="DUF2388 domain-containing protein" evidence="1">
    <location>
        <begin position="20"/>
        <end position="104"/>
    </location>
</feature>
<evidence type="ECO:0000256" key="1">
    <source>
        <dbReference type="SAM" id="SignalP"/>
    </source>
</evidence>
<keyword evidence="3" id="KW-1185">Reference proteome</keyword>
<dbReference type="OrthoDB" id="7022011at2"/>
<dbReference type="STRING" id="364197.SAMN05216296_3225"/>
<proteinExistence type="predicted"/>
<keyword evidence="1" id="KW-0732">Signal</keyword>
<feature type="signal peptide" evidence="1">
    <location>
        <begin position="1"/>
        <end position="19"/>
    </location>
</feature>
<protein>
    <recommendedName>
        <fullName evidence="4">DUF2388 domain-containing protein</fullName>
    </recommendedName>
</protein>